<sequence length="169" mass="18313">MANGVLTFDQYIGGPDQVIIEQAFPSTQRSVVYNFDRNITGWTFSADYQTIVVDQISFNRYTGAPNFANSIVIGSFAKVDIAPGPNAPEIINAATGTVKVTFPAQMYAGPIIPDARKNVPIVVFGFTWNIASTPTQILSNRWAFIQCYEPDVAIGDPTLAAGYIPMVVA</sequence>
<reference evidence="1" key="1">
    <citation type="submission" date="2020-04" db="EMBL/GenBank/DDBJ databases">
        <authorList>
            <person name="Chiriac C."/>
            <person name="Salcher M."/>
            <person name="Ghai R."/>
            <person name="Kavagutti S V."/>
        </authorList>
    </citation>
    <scope>NUCLEOTIDE SEQUENCE</scope>
</reference>
<gene>
    <name evidence="1" type="ORF">UFOVP327_36</name>
</gene>
<organism evidence="1">
    <name type="scientific">uncultured Caudovirales phage</name>
    <dbReference type="NCBI Taxonomy" id="2100421"/>
    <lineage>
        <taxon>Viruses</taxon>
        <taxon>Duplodnaviria</taxon>
        <taxon>Heunggongvirae</taxon>
        <taxon>Uroviricota</taxon>
        <taxon>Caudoviricetes</taxon>
        <taxon>Peduoviridae</taxon>
        <taxon>Maltschvirus</taxon>
        <taxon>Maltschvirus maltsch</taxon>
    </lineage>
</organism>
<dbReference type="EMBL" id="LR796331">
    <property type="protein sequence ID" value="CAB4137579.1"/>
    <property type="molecule type" value="Genomic_DNA"/>
</dbReference>
<protein>
    <submittedName>
        <fullName evidence="1">Uncharacterized protein</fullName>
    </submittedName>
</protein>
<proteinExistence type="predicted"/>
<accession>A0A6J5M0Q3</accession>
<name>A0A6J5M0Q3_9CAUD</name>
<evidence type="ECO:0000313" key="1">
    <source>
        <dbReference type="EMBL" id="CAB4137579.1"/>
    </source>
</evidence>